<evidence type="ECO:0008006" key="4">
    <source>
        <dbReference type="Google" id="ProtNLM"/>
    </source>
</evidence>
<protein>
    <recommendedName>
        <fullName evidence="4">DUF4261 domain-containing protein</fullName>
    </recommendedName>
</protein>
<accession>A0ABV6CST9</accession>
<evidence type="ECO:0000256" key="1">
    <source>
        <dbReference type="SAM" id="Phobius"/>
    </source>
</evidence>
<gene>
    <name evidence="2" type="ORF">ACFFJC_05810</name>
</gene>
<dbReference type="Proteomes" id="UP001589798">
    <property type="component" value="Unassembled WGS sequence"/>
</dbReference>
<feature type="transmembrane region" description="Helical" evidence="1">
    <location>
        <begin position="154"/>
        <end position="176"/>
    </location>
</feature>
<dbReference type="RefSeq" id="WP_379486557.1">
    <property type="nucleotide sequence ID" value="NZ_JBHLWK010000009.1"/>
</dbReference>
<organism evidence="2 3">
    <name type="scientific">Novosphingobium soli</name>
    <dbReference type="NCBI Taxonomy" id="574956"/>
    <lineage>
        <taxon>Bacteria</taxon>
        <taxon>Pseudomonadati</taxon>
        <taxon>Pseudomonadota</taxon>
        <taxon>Alphaproteobacteria</taxon>
        <taxon>Sphingomonadales</taxon>
        <taxon>Sphingomonadaceae</taxon>
        <taxon>Novosphingobium</taxon>
    </lineage>
</organism>
<dbReference type="EMBL" id="JBHLWK010000009">
    <property type="protein sequence ID" value="MFC0203785.1"/>
    <property type="molecule type" value="Genomic_DNA"/>
</dbReference>
<comment type="caution">
    <text evidence="2">The sequence shown here is derived from an EMBL/GenBank/DDBJ whole genome shotgun (WGS) entry which is preliminary data.</text>
</comment>
<keyword evidence="3" id="KW-1185">Reference proteome</keyword>
<keyword evidence="1" id="KW-0812">Transmembrane</keyword>
<keyword evidence="1" id="KW-1133">Transmembrane helix</keyword>
<name>A0ABV6CST9_9SPHN</name>
<sequence>MPVLPESMTQGGPSAPGLSLLFPAGQRPTGDAVADLIEAARATGLLARVSHRAEPEAGWLELLSSGLTFDVRGLAPAPAAELPPADFAFGLDAATALAGREAIELVPSGHIVAGAGLQPILRTMMALAANLALNLPVAAVAWKPARTVMETRHFASLVLNWLAGGAFPALGLTALLRGQDGSMASRGLAFFTGQEMQLEGRADEPPAETAKLAVRVIDRLVREGRVTAPLTIGTGADTLVAEPSQVGQLVLVWRGG</sequence>
<feature type="transmembrane region" description="Helical" evidence="1">
    <location>
        <begin position="124"/>
        <end position="142"/>
    </location>
</feature>
<evidence type="ECO:0000313" key="3">
    <source>
        <dbReference type="Proteomes" id="UP001589798"/>
    </source>
</evidence>
<keyword evidence="1" id="KW-0472">Membrane</keyword>
<evidence type="ECO:0000313" key="2">
    <source>
        <dbReference type="EMBL" id="MFC0203785.1"/>
    </source>
</evidence>
<reference evidence="2 3" key="1">
    <citation type="submission" date="2024-09" db="EMBL/GenBank/DDBJ databases">
        <authorList>
            <person name="Sun Q."/>
            <person name="Mori K."/>
        </authorList>
    </citation>
    <scope>NUCLEOTIDE SEQUENCE [LARGE SCALE GENOMIC DNA]</scope>
    <source>
        <strain evidence="2 3">CCM 7706</strain>
    </source>
</reference>
<proteinExistence type="predicted"/>